<evidence type="ECO:0000313" key="3">
    <source>
        <dbReference type="EMBL" id="GHO90861.1"/>
    </source>
</evidence>
<feature type="transmembrane region" description="Helical" evidence="2">
    <location>
        <begin position="105"/>
        <end position="129"/>
    </location>
</feature>
<gene>
    <name evidence="3" type="ORF">KSF_009090</name>
</gene>
<keyword evidence="2" id="KW-0812">Transmembrane</keyword>
<comment type="caution">
    <text evidence="3">The sequence shown here is derived from an EMBL/GenBank/DDBJ whole genome shotgun (WGS) entry which is preliminary data.</text>
</comment>
<evidence type="ECO:0000256" key="2">
    <source>
        <dbReference type="SAM" id="Phobius"/>
    </source>
</evidence>
<protein>
    <recommendedName>
        <fullName evidence="5">3-keto-disaccharide hydrolase domain-containing protein</fullName>
    </recommendedName>
</protein>
<reference evidence="3" key="1">
    <citation type="submission" date="2020-10" db="EMBL/GenBank/DDBJ databases">
        <title>Taxonomic study of unclassified bacteria belonging to the class Ktedonobacteria.</title>
        <authorList>
            <person name="Yabe S."/>
            <person name="Wang C.M."/>
            <person name="Zheng Y."/>
            <person name="Sakai Y."/>
            <person name="Cavaletti L."/>
            <person name="Monciardini P."/>
            <person name="Donadio S."/>
        </authorList>
    </citation>
    <scope>NUCLEOTIDE SEQUENCE</scope>
    <source>
        <strain evidence="3">ID150040</strain>
    </source>
</reference>
<evidence type="ECO:0008006" key="5">
    <source>
        <dbReference type="Google" id="ProtNLM"/>
    </source>
</evidence>
<name>A0A8J3IJR4_9CHLR</name>
<organism evidence="3 4">
    <name type="scientific">Reticulibacter mediterranei</name>
    <dbReference type="NCBI Taxonomy" id="2778369"/>
    <lineage>
        <taxon>Bacteria</taxon>
        <taxon>Bacillati</taxon>
        <taxon>Chloroflexota</taxon>
        <taxon>Ktedonobacteria</taxon>
        <taxon>Ktedonobacterales</taxon>
        <taxon>Reticulibacteraceae</taxon>
        <taxon>Reticulibacter</taxon>
    </lineage>
</organism>
<proteinExistence type="predicted"/>
<dbReference type="Proteomes" id="UP000597444">
    <property type="component" value="Unassembled WGS sequence"/>
</dbReference>
<dbReference type="Gene3D" id="2.60.120.560">
    <property type="entry name" value="Exo-inulinase, domain 1"/>
    <property type="match status" value="1"/>
</dbReference>
<dbReference type="InterPro" id="IPR013320">
    <property type="entry name" value="ConA-like_dom_sf"/>
</dbReference>
<dbReference type="SUPFAM" id="SSF49899">
    <property type="entry name" value="Concanavalin A-like lectins/glucanases"/>
    <property type="match status" value="1"/>
</dbReference>
<feature type="region of interest" description="Disordered" evidence="1">
    <location>
        <begin position="1"/>
        <end position="28"/>
    </location>
</feature>
<dbReference type="AlphaFoldDB" id="A0A8J3IJR4"/>
<evidence type="ECO:0000313" key="4">
    <source>
        <dbReference type="Proteomes" id="UP000597444"/>
    </source>
</evidence>
<keyword evidence="4" id="KW-1185">Reference proteome</keyword>
<dbReference type="EMBL" id="BNJK01000001">
    <property type="protein sequence ID" value="GHO90861.1"/>
    <property type="molecule type" value="Genomic_DNA"/>
</dbReference>
<keyword evidence="2" id="KW-0472">Membrane</keyword>
<sequence>MAGVGFGAPVSPVQNQAGEDGLWVPPEDEPVSAAQWGNSAGQVAPTGLYTPPSIPQPVNPGNSARPPMSGGAFHRGSATMNKPPASLSSLIGRDFFQQPVSKMRVMMGVIVLIIIIISGSAIGIIYFAAKSAPKTQTTVPIPTPAVPATFADPFNDNTYGWNLQSVAGKYAVQVGGGNLTLEESNHKLLWEPLPGQRSYDDFKLFVDATLTKGDAGNGYGVYIRGGSDANSDLATYYRFALYGDRGYAIFKGDANADAPTKLVDWTPSTAIQGAGKVNHILITANGSALTLTVNGQELKTINDTSYTKGSVAFFVSNVTDAKPGTQVQFSNFGIYPLKA</sequence>
<accession>A0A8J3IJR4</accession>
<evidence type="ECO:0000256" key="1">
    <source>
        <dbReference type="SAM" id="MobiDB-lite"/>
    </source>
</evidence>
<keyword evidence="2" id="KW-1133">Transmembrane helix</keyword>